<dbReference type="Pfam" id="PF14054">
    <property type="entry name" value="DUF4249"/>
    <property type="match status" value="1"/>
</dbReference>
<dbReference type="HOGENOM" id="CLU_865750_0_0_10"/>
<evidence type="ECO:0000256" key="1">
    <source>
        <dbReference type="SAM" id="SignalP"/>
    </source>
</evidence>
<dbReference type="OrthoDB" id="1115009at2"/>
<evidence type="ECO:0008006" key="4">
    <source>
        <dbReference type="Google" id="ProtNLM"/>
    </source>
</evidence>
<organism evidence="2 3">
    <name type="scientific">Dyadobacter fermentans (strain ATCC 700827 / DSM 18053 / CIP 107007 / KCTC 52180 / NS114)</name>
    <dbReference type="NCBI Taxonomy" id="471854"/>
    <lineage>
        <taxon>Bacteria</taxon>
        <taxon>Pseudomonadati</taxon>
        <taxon>Bacteroidota</taxon>
        <taxon>Cytophagia</taxon>
        <taxon>Cytophagales</taxon>
        <taxon>Spirosomataceae</taxon>
        <taxon>Dyadobacter</taxon>
    </lineage>
</organism>
<keyword evidence="1" id="KW-0732">Signal</keyword>
<dbReference type="STRING" id="471854.Dfer_4748"/>
<gene>
    <name evidence="2" type="ordered locus">Dfer_4748</name>
</gene>
<dbReference type="PROSITE" id="PS51257">
    <property type="entry name" value="PROKAR_LIPOPROTEIN"/>
    <property type="match status" value="1"/>
</dbReference>
<name>C6W4X5_DYAFD</name>
<proteinExistence type="predicted"/>
<keyword evidence="3" id="KW-1185">Reference proteome</keyword>
<dbReference type="KEGG" id="dfe:Dfer_4748"/>
<dbReference type="RefSeq" id="WP_015814190.1">
    <property type="nucleotide sequence ID" value="NC_013037.1"/>
</dbReference>
<feature type="signal peptide" evidence="1">
    <location>
        <begin position="1"/>
        <end position="22"/>
    </location>
</feature>
<dbReference type="AlphaFoldDB" id="C6W4X5"/>
<reference evidence="2 3" key="1">
    <citation type="journal article" date="2009" name="Stand. Genomic Sci.">
        <title>Complete genome sequence of Dyadobacter fermentans type strain (NS114).</title>
        <authorList>
            <person name="Lang E."/>
            <person name="Lapidus A."/>
            <person name="Chertkov O."/>
            <person name="Brettin T."/>
            <person name="Detter J.C."/>
            <person name="Han C."/>
            <person name="Copeland A."/>
            <person name="Glavina Del Rio T."/>
            <person name="Nolan M."/>
            <person name="Chen F."/>
            <person name="Lucas S."/>
            <person name="Tice H."/>
            <person name="Cheng J.F."/>
            <person name="Land M."/>
            <person name="Hauser L."/>
            <person name="Chang Y.J."/>
            <person name="Jeffries C.D."/>
            <person name="Kopitz M."/>
            <person name="Bruce D."/>
            <person name="Goodwin L."/>
            <person name="Pitluck S."/>
            <person name="Ovchinnikova G."/>
            <person name="Pati A."/>
            <person name="Ivanova N."/>
            <person name="Mavrommatis K."/>
            <person name="Chen A."/>
            <person name="Palaniappan K."/>
            <person name="Chain P."/>
            <person name="Bristow J."/>
            <person name="Eisen J.A."/>
            <person name="Markowitz V."/>
            <person name="Hugenholtz P."/>
            <person name="Goker M."/>
            <person name="Rohde M."/>
            <person name="Kyrpides N.C."/>
            <person name="Klenk H.P."/>
        </authorList>
    </citation>
    <scope>NUCLEOTIDE SEQUENCE [LARGE SCALE GENOMIC DNA]</scope>
    <source>
        <strain evidence="3">ATCC 700827 / DSM 18053 / CIP 107007 / KCTC 52180 / NS114</strain>
    </source>
</reference>
<evidence type="ECO:0000313" key="3">
    <source>
        <dbReference type="Proteomes" id="UP000002011"/>
    </source>
</evidence>
<evidence type="ECO:0000313" key="2">
    <source>
        <dbReference type="EMBL" id="ACT95949.1"/>
    </source>
</evidence>
<dbReference type="Proteomes" id="UP000002011">
    <property type="component" value="Chromosome"/>
</dbReference>
<accession>C6W4X5</accession>
<dbReference type="eggNOG" id="ENOG5031UUW">
    <property type="taxonomic scope" value="Bacteria"/>
</dbReference>
<dbReference type="EMBL" id="CP001619">
    <property type="protein sequence ID" value="ACT95949.1"/>
    <property type="molecule type" value="Genomic_DNA"/>
</dbReference>
<protein>
    <recommendedName>
        <fullName evidence="4">DUF4249 domain-containing protein</fullName>
    </recommendedName>
</protein>
<feature type="chain" id="PRO_5002972237" description="DUF4249 domain-containing protein" evidence="1">
    <location>
        <begin position="23"/>
        <end position="318"/>
    </location>
</feature>
<dbReference type="InterPro" id="IPR025345">
    <property type="entry name" value="DUF4249"/>
</dbReference>
<sequence>MFPRYVILFLLTLFLTACESLVTDVDKADLPQIESKLVVQSFISPQAARINVVVTESIPLFAEPDLKGGVIPNAVVKMSDGVREVVFPFDTANQLYSIEKGALAILPGKTYFLSVTQGVRKVDATCTVPSNAVVPASYEIDTSYSGSLSARDTSLTVKMTWNDIPGQANYYRVRASLDLEYSIADRLHDNTSPLTEKRIRNRFNFNWDDTIGRNDYRNDVNLDGTTFNSPIGRVNLPDPLYYNFNGREYIVYPKNKIVSVTMEVYHTDEHYFRYHRSVQTRGDSDNPFVEPSLIYTNVNGGLGCFGAYNSGHLIYRPK</sequence>